<keyword evidence="4" id="KW-1185">Reference proteome</keyword>
<dbReference type="Proteomes" id="UP001301958">
    <property type="component" value="Unassembled WGS sequence"/>
</dbReference>
<evidence type="ECO:0000256" key="1">
    <source>
        <dbReference type="SAM" id="Coils"/>
    </source>
</evidence>
<feature type="coiled-coil region" evidence="1">
    <location>
        <begin position="551"/>
        <end position="585"/>
    </location>
</feature>
<evidence type="ECO:0000256" key="2">
    <source>
        <dbReference type="SAM" id="MobiDB-lite"/>
    </source>
</evidence>
<accession>A0AAN7BKE3</accession>
<feature type="compositionally biased region" description="Pro residues" evidence="2">
    <location>
        <begin position="622"/>
        <end position="635"/>
    </location>
</feature>
<comment type="caution">
    <text evidence="3">The sequence shown here is derived from an EMBL/GenBank/DDBJ whole genome shotgun (WGS) entry which is preliminary data.</text>
</comment>
<gene>
    <name evidence="3" type="ORF">QBC38DRAFT_280471</name>
</gene>
<keyword evidence="1" id="KW-0175">Coiled coil</keyword>
<sequence length="699" mass="77929">MSPGSPYQTILRHQFPPSPGPSSTSSNSSRIVPEERPSIAHRLSRSLHVKPAPQEENNPFRDPVLIPDCSPATYVYPYSGSSINDKYHERFWEVVNIFKHNTFEDPKLRGNVRFIDYALRLCGPSPTDAHPSILVFCSDKEFKYLKRLLTSKELKFHFALRKTSRRLLWRKPGPLLLQDSHRPSFNLYFWRERVPRTLYWGQQTSVGIQVGPSITAPGFTLCGSTVRHGYGSGTNSFSTLGCVIQAGDEWYAVTSRHACYPELGDTGSDFMRSWMDYLPGIAITEATSKVPVEPGGKHLEDAPSQGEDEYCIDDIEYGSSTESDSDSGGETNCEVASHGKRKDDNPGYISQRQRLGSLTRGEEYICQFPTGIEQDRLGEFDLDWAIIELNDPKDWRPNAIPDPSCGDPRLQFLSTVADSLPSSPVSVLIITSESVPQEGLLQHGVTFLGCINGNRPAAVHTVILKKGQKLRKGDSGALVVNATSKVIYGLVVGANPLGEIYITPFHAILDQIRQRFPDVPVTIPEPVEMMKKLTSYLIQRVQKQGEDERFLKNATQKNYELEQEVAMLRKRVTAQQKLHEETERQAAFEKTRFQEENRTLQAKISVMRRTARARIDANQASVPPPASQLPAPPWKRPSTLASDEGVDDEKDADVDSWWSAPSVAGRSSADSGYDSLVGRHVNGKLGDKLGDILWEGDGT</sequence>
<feature type="region of interest" description="Disordered" evidence="2">
    <location>
        <begin position="1"/>
        <end position="62"/>
    </location>
</feature>
<name>A0AAN7BKE3_9PEZI</name>
<dbReference type="EMBL" id="MU865376">
    <property type="protein sequence ID" value="KAK4225075.1"/>
    <property type="molecule type" value="Genomic_DNA"/>
</dbReference>
<evidence type="ECO:0000313" key="4">
    <source>
        <dbReference type="Proteomes" id="UP001301958"/>
    </source>
</evidence>
<feature type="compositionally biased region" description="Acidic residues" evidence="2">
    <location>
        <begin position="644"/>
        <end position="654"/>
    </location>
</feature>
<organism evidence="3 4">
    <name type="scientific">Podospora fimiseda</name>
    <dbReference type="NCBI Taxonomy" id="252190"/>
    <lineage>
        <taxon>Eukaryota</taxon>
        <taxon>Fungi</taxon>
        <taxon>Dikarya</taxon>
        <taxon>Ascomycota</taxon>
        <taxon>Pezizomycotina</taxon>
        <taxon>Sordariomycetes</taxon>
        <taxon>Sordariomycetidae</taxon>
        <taxon>Sordariales</taxon>
        <taxon>Podosporaceae</taxon>
        <taxon>Podospora</taxon>
    </lineage>
</organism>
<dbReference type="AlphaFoldDB" id="A0AAN7BKE3"/>
<proteinExistence type="predicted"/>
<evidence type="ECO:0000313" key="3">
    <source>
        <dbReference type="EMBL" id="KAK4225075.1"/>
    </source>
</evidence>
<reference evidence="3" key="2">
    <citation type="submission" date="2023-05" db="EMBL/GenBank/DDBJ databases">
        <authorList>
            <consortium name="Lawrence Berkeley National Laboratory"/>
            <person name="Steindorff A."/>
            <person name="Hensen N."/>
            <person name="Bonometti L."/>
            <person name="Westerberg I."/>
            <person name="Brannstrom I.O."/>
            <person name="Guillou S."/>
            <person name="Cros-Aarteil S."/>
            <person name="Calhoun S."/>
            <person name="Haridas S."/>
            <person name="Kuo A."/>
            <person name="Mondo S."/>
            <person name="Pangilinan J."/>
            <person name="Riley R."/>
            <person name="Labutti K."/>
            <person name="Andreopoulos B."/>
            <person name="Lipzen A."/>
            <person name="Chen C."/>
            <person name="Yanf M."/>
            <person name="Daum C."/>
            <person name="Ng V."/>
            <person name="Clum A."/>
            <person name="Ohm R."/>
            <person name="Martin F."/>
            <person name="Silar P."/>
            <person name="Natvig D."/>
            <person name="Lalanne C."/>
            <person name="Gautier V."/>
            <person name="Ament-Velasquez S.L."/>
            <person name="Kruys A."/>
            <person name="Hutchinson M.I."/>
            <person name="Powell A.J."/>
            <person name="Barry K."/>
            <person name="Miller A.N."/>
            <person name="Grigoriev I.V."/>
            <person name="Debuchy R."/>
            <person name="Gladieux P."/>
            <person name="Thoren M.H."/>
            <person name="Johannesson H."/>
        </authorList>
    </citation>
    <scope>NUCLEOTIDE SEQUENCE</scope>
    <source>
        <strain evidence="3">CBS 990.96</strain>
    </source>
</reference>
<feature type="region of interest" description="Disordered" evidence="2">
    <location>
        <begin position="615"/>
        <end position="699"/>
    </location>
</feature>
<protein>
    <submittedName>
        <fullName evidence="3">Uncharacterized protein</fullName>
    </submittedName>
</protein>
<feature type="region of interest" description="Disordered" evidence="2">
    <location>
        <begin position="317"/>
        <end position="351"/>
    </location>
</feature>
<reference evidence="3" key="1">
    <citation type="journal article" date="2023" name="Mol. Phylogenet. Evol.">
        <title>Genome-scale phylogeny and comparative genomics of the fungal order Sordariales.</title>
        <authorList>
            <person name="Hensen N."/>
            <person name="Bonometti L."/>
            <person name="Westerberg I."/>
            <person name="Brannstrom I.O."/>
            <person name="Guillou S."/>
            <person name="Cros-Aarteil S."/>
            <person name="Calhoun S."/>
            <person name="Haridas S."/>
            <person name="Kuo A."/>
            <person name="Mondo S."/>
            <person name="Pangilinan J."/>
            <person name="Riley R."/>
            <person name="LaButti K."/>
            <person name="Andreopoulos B."/>
            <person name="Lipzen A."/>
            <person name="Chen C."/>
            <person name="Yan M."/>
            <person name="Daum C."/>
            <person name="Ng V."/>
            <person name="Clum A."/>
            <person name="Steindorff A."/>
            <person name="Ohm R.A."/>
            <person name="Martin F."/>
            <person name="Silar P."/>
            <person name="Natvig D.O."/>
            <person name="Lalanne C."/>
            <person name="Gautier V."/>
            <person name="Ament-Velasquez S.L."/>
            <person name="Kruys A."/>
            <person name="Hutchinson M.I."/>
            <person name="Powell A.J."/>
            <person name="Barry K."/>
            <person name="Miller A.N."/>
            <person name="Grigoriev I.V."/>
            <person name="Debuchy R."/>
            <person name="Gladieux P."/>
            <person name="Hiltunen Thoren M."/>
            <person name="Johannesson H."/>
        </authorList>
    </citation>
    <scope>NUCLEOTIDE SEQUENCE</scope>
    <source>
        <strain evidence="3">CBS 990.96</strain>
    </source>
</reference>
<feature type="compositionally biased region" description="Low complexity" evidence="2">
    <location>
        <begin position="318"/>
        <end position="331"/>
    </location>
</feature>